<organism evidence="1 2">
    <name type="scientific">Citrus unshiu</name>
    <name type="common">Satsuma mandarin</name>
    <name type="synonym">Citrus nobilis var. unshiu</name>
    <dbReference type="NCBI Taxonomy" id="55188"/>
    <lineage>
        <taxon>Eukaryota</taxon>
        <taxon>Viridiplantae</taxon>
        <taxon>Streptophyta</taxon>
        <taxon>Embryophyta</taxon>
        <taxon>Tracheophyta</taxon>
        <taxon>Spermatophyta</taxon>
        <taxon>Magnoliopsida</taxon>
        <taxon>eudicotyledons</taxon>
        <taxon>Gunneridae</taxon>
        <taxon>Pentapetalae</taxon>
        <taxon>rosids</taxon>
        <taxon>malvids</taxon>
        <taxon>Sapindales</taxon>
        <taxon>Rutaceae</taxon>
        <taxon>Aurantioideae</taxon>
        <taxon>Citrus</taxon>
    </lineage>
</organism>
<dbReference type="AlphaFoldDB" id="A0A2H5PGF9"/>
<sequence length="135" mass="15479">MAGIHHHNGCFEDGLTMRVKKILYDESSSGNLVQNQPCRTFLMGLHLNQSSAEIKLIINGTHVTINCAKLPMMLRSLVRLVTALVSQPSATVTTLLYYRSLLPRNLNLERLVHREFLDRENDLFHFLINVLTCFW</sequence>
<gene>
    <name evidence="1" type="ORF">CUMW_132410</name>
</gene>
<evidence type="ECO:0000313" key="1">
    <source>
        <dbReference type="EMBL" id="GAY51195.1"/>
    </source>
</evidence>
<proteinExistence type="predicted"/>
<dbReference type="Proteomes" id="UP000236630">
    <property type="component" value="Unassembled WGS sequence"/>
</dbReference>
<dbReference type="PANTHER" id="PTHR37900:SF7">
    <property type="entry name" value="SECRETED PROTEIN"/>
    <property type="match status" value="1"/>
</dbReference>
<dbReference type="EMBL" id="BDQV01000068">
    <property type="protein sequence ID" value="GAY51195.1"/>
    <property type="molecule type" value="Genomic_DNA"/>
</dbReference>
<comment type="caution">
    <text evidence="1">The sequence shown here is derived from an EMBL/GenBank/DDBJ whole genome shotgun (WGS) entry which is preliminary data.</text>
</comment>
<accession>A0A2H5PGF9</accession>
<keyword evidence="2" id="KW-1185">Reference proteome</keyword>
<reference evidence="1 2" key="1">
    <citation type="journal article" date="2017" name="Front. Genet.">
        <title>Draft sequencing of the heterozygous diploid genome of Satsuma (Citrus unshiu Marc.) using a hybrid assembly approach.</title>
        <authorList>
            <person name="Shimizu T."/>
            <person name="Tanizawa Y."/>
            <person name="Mochizuki T."/>
            <person name="Nagasaki H."/>
            <person name="Yoshioka T."/>
            <person name="Toyoda A."/>
            <person name="Fujiyama A."/>
            <person name="Kaminuma E."/>
            <person name="Nakamura Y."/>
        </authorList>
    </citation>
    <scope>NUCLEOTIDE SEQUENCE [LARGE SCALE GENOMIC DNA]</scope>
    <source>
        <strain evidence="2">cv. Miyagawa wase</strain>
    </source>
</reference>
<name>A0A2H5PGF9_CITUN</name>
<dbReference type="PANTHER" id="PTHR37900">
    <property type="match status" value="1"/>
</dbReference>
<evidence type="ECO:0000313" key="2">
    <source>
        <dbReference type="Proteomes" id="UP000236630"/>
    </source>
</evidence>
<protein>
    <submittedName>
        <fullName evidence="1">Uncharacterized protein</fullName>
    </submittedName>
</protein>